<dbReference type="EC" id="2.7.7.7" evidence="3 16"/>
<dbReference type="InterPro" id="IPR019760">
    <property type="entry name" value="DNA-dir_DNA_pol_A_CS"/>
</dbReference>
<proteinExistence type="inferred from homology"/>
<dbReference type="InterPro" id="IPR002298">
    <property type="entry name" value="DNA_polymerase_A"/>
</dbReference>
<keyword evidence="18" id="KW-0175">Coiled coil</keyword>
<dbReference type="SMART" id="SM00474">
    <property type="entry name" value="35EXOc"/>
    <property type="match status" value="1"/>
</dbReference>
<keyword evidence="13 17" id="KW-0238">DNA-binding</keyword>
<dbReference type="PRINTS" id="PR00868">
    <property type="entry name" value="DNAPOLI"/>
</dbReference>
<dbReference type="Proteomes" id="UP001204445">
    <property type="component" value="Unassembled WGS sequence"/>
</dbReference>
<evidence type="ECO:0000256" key="4">
    <source>
        <dbReference type="ARBA" id="ARBA00020311"/>
    </source>
</evidence>
<protein>
    <recommendedName>
        <fullName evidence="4 16">DNA polymerase I</fullName>
        <ecNumber evidence="3 16">2.7.7.7</ecNumber>
    </recommendedName>
</protein>
<dbReference type="GO" id="GO:0006261">
    <property type="term" value="P:DNA-templated DNA replication"/>
    <property type="evidence" value="ECO:0007669"/>
    <property type="project" value="UniProtKB-UniRule"/>
</dbReference>
<dbReference type="InterPro" id="IPR036397">
    <property type="entry name" value="RNaseH_sf"/>
</dbReference>
<evidence type="ECO:0000256" key="19">
    <source>
        <dbReference type="SAM" id="MobiDB-lite"/>
    </source>
</evidence>
<evidence type="ECO:0000259" key="21">
    <source>
        <dbReference type="SMART" id="SM00475"/>
    </source>
</evidence>
<evidence type="ECO:0000256" key="18">
    <source>
        <dbReference type="SAM" id="Coils"/>
    </source>
</evidence>
<dbReference type="NCBIfam" id="NF004397">
    <property type="entry name" value="PRK05755.1"/>
    <property type="match status" value="1"/>
</dbReference>
<evidence type="ECO:0000256" key="12">
    <source>
        <dbReference type="ARBA" id="ARBA00022932"/>
    </source>
</evidence>
<feature type="domain" description="DNA-directed DNA polymerase family A palm" evidence="22">
    <location>
        <begin position="690"/>
        <end position="896"/>
    </location>
</feature>
<reference evidence="23" key="1">
    <citation type="submission" date="2022-08" db="EMBL/GenBank/DDBJ databases">
        <title>Genomic Encyclopedia of Type Strains, Phase III (KMG-III): the genomes of soil and plant-associated and newly described type strains.</title>
        <authorList>
            <person name="Whitman W."/>
        </authorList>
    </citation>
    <scope>NUCLEOTIDE SEQUENCE</scope>
    <source>
        <strain evidence="23">HMT 1</strain>
    </source>
</reference>
<dbReference type="InterPro" id="IPR012337">
    <property type="entry name" value="RNaseH-like_sf"/>
</dbReference>
<dbReference type="RefSeq" id="WP_259056731.1">
    <property type="nucleotide sequence ID" value="NZ_JANUCT010000017.1"/>
</dbReference>
<dbReference type="InterPro" id="IPR008918">
    <property type="entry name" value="HhH2"/>
</dbReference>
<evidence type="ECO:0000256" key="17">
    <source>
        <dbReference type="RuleBase" id="RU004460"/>
    </source>
</evidence>
<dbReference type="SUPFAM" id="SSF56672">
    <property type="entry name" value="DNA/RNA polymerases"/>
    <property type="match status" value="1"/>
</dbReference>
<dbReference type="Gene3D" id="1.10.150.20">
    <property type="entry name" value="5' to 3' exonuclease, C-terminal subdomain"/>
    <property type="match status" value="2"/>
</dbReference>
<keyword evidence="12 17" id="KW-0239">DNA-directed DNA polymerase</keyword>
<dbReference type="SUPFAM" id="SSF47807">
    <property type="entry name" value="5' to 3' exonuclease, C-terminal subdomain"/>
    <property type="match status" value="1"/>
</dbReference>
<sequence>MTQRKTQSRKARASDNTLVLVDGSYYIFRAYHALPPLTNPQGEPTHVVYGVVNMLRKLRRDYESAYFAVVFDASGKSFRNDLYAEYKANRPPMPDDLKAQIEPLHRLIKALGIPMLVIDNVEADDVIGTLARQATDAGMHTVISSGDKDLAQLVDDSITIVNTMNSAVYDEAGVREKFGVSPNQIIDYLTLVGDSIDNIPGVPKVGPKTAAKWLDQYGSLDAIIEHADEIKGKVGEYLRASLDQLPLSRELVTLKCDVELDFRPADLMPGEPDPQTIRPLYEQHGFNALLREMDSGDAPEQPDHGGGDSKTGTGDSSSDAQQSARRRQQPARNYQTVLDQALFDDWLQRLQKAELFAFDTETTSLDYMAARIVGLSFAIQAGEAAYVPLTHDYPGAPAQLDHDTVLQQLKPLLENTGAAKVGHNLKYDMNVLANHGIELTGVQHDTMLESYVLNSVASRHDMDTLAEAHLDTQTTKYEQVAGKGAKQITFDQVAIDDAAPYAAEDADITLQLHETFWPQLEADADLKNLYETIEMPLVVVLSRMERNGVAIDADLLNTQSAELEDKMQAIERQAHDEAGQAFNIGSPKQIQTILYDKMQIPVTAKTPKGQPSTAESVLEELAEQYRLPQLILDHRGLSKLRSTYTDKLPKLVSPDTGRVHTSYHQAVTATGRLSSSDPNLQNIPIRTEEGRRIRQAFIAPSGYKILAADYSQIELRIMAHLSGDEGLLEAFAAGEDIHRATASEVFDTALDQVDSEQRRAAKAINFGLIYGMSAWGLGRQLGIERNAAQAYVDRYFRRYPGVKQFMDNTRAQARDRGYVETVFKRRLYLPDIRSKNGNRRQYAERTAINAPMQGTAADIIKRAMIRIDEWIARSKLDIRMVMQVHDELVFEIAAGDVDSARSQIRKFMTEAAELRIPLEVEAGVGDNWDEAH</sequence>
<dbReference type="CDD" id="cd06139">
    <property type="entry name" value="DNA_polA_I_Ecoli_like_exo"/>
    <property type="match status" value="1"/>
</dbReference>
<accession>A0AAE3HKW2</accession>
<evidence type="ECO:0000256" key="13">
    <source>
        <dbReference type="ARBA" id="ARBA00023125"/>
    </source>
</evidence>
<keyword evidence="11 17" id="KW-0269">Exonuclease</keyword>
<evidence type="ECO:0000256" key="2">
    <source>
        <dbReference type="ARBA" id="ARBA00011541"/>
    </source>
</evidence>
<keyword evidence="5 17" id="KW-0808">Transferase</keyword>
<dbReference type="Gene3D" id="1.20.1060.10">
    <property type="entry name" value="Taq DNA Polymerase, Chain T, domain 4"/>
    <property type="match status" value="1"/>
</dbReference>
<name>A0AAE3HKW2_9GAMM</name>
<comment type="subunit">
    <text evidence="2">Single-chain monomer with multiple functions.</text>
</comment>
<dbReference type="Pfam" id="PF01367">
    <property type="entry name" value="5_3_exonuc"/>
    <property type="match status" value="1"/>
</dbReference>
<dbReference type="FunFam" id="3.40.50.1010:FF:000001">
    <property type="entry name" value="DNA polymerase I"/>
    <property type="match status" value="1"/>
</dbReference>
<dbReference type="CDD" id="cd08637">
    <property type="entry name" value="DNA_pol_A_pol_I_C"/>
    <property type="match status" value="1"/>
</dbReference>
<keyword evidence="24" id="KW-1185">Reference proteome</keyword>
<feature type="coiled-coil region" evidence="18">
    <location>
        <begin position="553"/>
        <end position="580"/>
    </location>
</feature>
<dbReference type="PANTHER" id="PTHR10133:SF27">
    <property type="entry name" value="DNA POLYMERASE NU"/>
    <property type="match status" value="1"/>
</dbReference>
<evidence type="ECO:0000256" key="6">
    <source>
        <dbReference type="ARBA" id="ARBA00022695"/>
    </source>
</evidence>
<dbReference type="Gene3D" id="3.30.420.10">
    <property type="entry name" value="Ribonuclease H-like superfamily/Ribonuclease H"/>
    <property type="match status" value="1"/>
</dbReference>
<comment type="similarity">
    <text evidence="1 17">Belongs to the DNA polymerase type-A family.</text>
</comment>
<dbReference type="InterPro" id="IPR002562">
    <property type="entry name" value="3'-5'_exonuclease_dom"/>
</dbReference>
<dbReference type="SMART" id="SM00475">
    <property type="entry name" value="53EXOc"/>
    <property type="match status" value="1"/>
</dbReference>
<dbReference type="InterPro" id="IPR043502">
    <property type="entry name" value="DNA/RNA_pol_sf"/>
</dbReference>
<dbReference type="CDD" id="cd09859">
    <property type="entry name" value="PIN_53EXO"/>
    <property type="match status" value="1"/>
</dbReference>
<evidence type="ECO:0000256" key="8">
    <source>
        <dbReference type="ARBA" id="ARBA00022722"/>
    </source>
</evidence>
<comment type="catalytic activity">
    <reaction evidence="15 17">
        <text>DNA(n) + a 2'-deoxyribonucleoside 5'-triphosphate = DNA(n+1) + diphosphate</text>
        <dbReference type="Rhea" id="RHEA:22508"/>
        <dbReference type="Rhea" id="RHEA-COMP:17339"/>
        <dbReference type="Rhea" id="RHEA-COMP:17340"/>
        <dbReference type="ChEBI" id="CHEBI:33019"/>
        <dbReference type="ChEBI" id="CHEBI:61560"/>
        <dbReference type="ChEBI" id="CHEBI:173112"/>
        <dbReference type="EC" id="2.7.7.7"/>
    </reaction>
</comment>
<feature type="region of interest" description="Disordered" evidence="19">
    <location>
        <begin position="293"/>
        <end position="332"/>
    </location>
</feature>
<feature type="domain" description="5'-3' exonuclease" evidence="21">
    <location>
        <begin position="15"/>
        <end position="270"/>
    </location>
</feature>
<dbReference type="SMART" id="SM00279">
    <property type="entry name" value="HhH2"/>
    <property type="match status" value="1"/>
</dbReference>
<dbReference type="FunFam" id="1.10.150.20:FF:000003">
    <property type="entry name" value="DNA polymerase I"/>
    <property type="match status" value="1"/>
</dbReference>
<keyword evidence="6 17" id="KW-0548">Nucleotidyltransferase</keyword>
<feature type="domain" description="3'-5' exonuclease" evidence="20">
    <location>
        <begin position="334"/>
        <end position="521"/>
    </location>
</feature>
<dbReference type="AlphaFoldDB" id="A0AAE3HKW2"/>
<dbReference type="FunFam" id="1.20.1060.10:FF:000001">
    <property type="entry name" value="DNA polymerase I"/>
    <property type="match status" value="1"/>
</dbReference>
<dbReference type="InterPro" id="IPR001098">
    <property type="entry name" value="DNA-dir_DNA_pol_A_palm_dom"/>
</dbReference>
<evidence type="ECO:0000256" key="9">
    <source>
        <dbReference type="ARBA" id="ARBA00022763"/>
    </source>
</evidence>
<dbReference type="InterPro" id="IPR018320">
    <property type="entry name" value="DNA_polymerase_1"/>
</dbReference>
<evidence type="ECO:0000256" key="5">
    <source>
        <dbReference type="ARBA" id="ARBA00022679"/>
    </source>
</evidence>
<dbReference type="GO" id="GO:0003677">
    <property type="term" value="F:DNA binding"/>
    <property type="evidence" value="ECO:0007669"/>
    <property type="project" value="UniProtKB-UniRule"/>
</dbReference>
<evidence type="ECO:0000256" key="14">
    <source>
        <dbReference type="ARBA" id="ARBA00023204"/>
    </source>
</evidence>
<dbReference type="GO" id="GO:0008409">
    <property type="term" value="F:5'-3' exonuclease activity"/>
    <property type="evidence" value="ECO:0007669"/>
    <property type="project" value="UniProtKB-UniRule"/>
</dbReference>
<feature type="compositionally biased region" description="Low complexity" evidence="19">
    <location>
        <begin position="310"/>
        <end position="323"/>
    </location>
</feature>
<keyword evidence="9 17" id="KW-0227">DNA damage</keyword>
<evidence type="ECO:0000256" key="10">
    <source>
        <dbReference type="ARBA" id="ARBA00022801"/>
    </source>
</evidence>
<evidence type="ECO:0000313" key="23">
    <source>
        <dbReference type="EMBL" id="MCS3904221.1"/>
    </source>
</evidence>
<evidence type="ECO:0000256" key="11">
    <source>
        <dbReference type="ARBA" id="ARBA00022839"/>
    </source>
</evidence>
<evidence type="ECO:0000256" key="7">
    <source>
        <dbReference type="ARBA" id="ARBA00022705"/>
    </source>
</evidence>
<dbReference type="GO" id="GO:0008408">
    <property type="term" value="F:3'-5' exonuclease activity"/>
    <property type="evidence" value="ECO:0007669"/>
    <property type="project" value="UniProtKB-UniRule"/>
</dbReference>
<dbReference type="PROSITE" id="PS00447">
    <property type="entry name" value="DNA_POLYMERASE_A"/>
    <property type="match status" value="1"/>
</dbReference>
<dbReference type="Gene3D" id="3.30.70.370">
    <property type="match status" value="1"/>
</dbReference>
<dbReference type="Pfam" id="PF00476">
    <property type="entry name" value="DNA_pol_A"/>
    <property type="match status" value="1"/>
</dbReference>
<evidence type="ECO:0000256" key="3">
    <source>
        <dbReference type="ARBA" id="ARBA00012417"/>
    </source>
</evidence>
<dbReference type="SMART" id="SM00482">
    <property type="entry name" value="POLAc"/>
    <property type="match status" value="1"/>
</dbReference>
<evidence type="ECO:0000313" key="24">
    <source>
        <dbReference type="Proteomes" id="UP001204445"/>
    </source>
</evidence>
<evidence type="ECO:0000256" key="1">
    <source>
        <dbReference type="ARBA" id="ARBA00007705"/>
    </source>
</evidence>
<dbReference type="InterPro" id="IPR020045">
    <property type="entry name" value="DNA_polI_H3TH"/>
</dbReference>
<comment type="function">
    <text evidence="17">In addition to polymerase activity, this DNA polymerase exhibits 3'-5' and 5'-3' exonuclease activity.</text>
</comment>
<keyword evidence="8" id="KW-0540">Nuclease</keyword>
<dbReference type="NCBIfam" id="TIGR00593">
    <property type="entry name" value="pola"/>
    <property type="match status" value="1"/>
</dbReference>
<dbReference type="GO" id="GO:0003887">
    <property type="term" value="F:DNA-directed DNA polymerase activity"/>
    <property type="evidence" value="ECO:0007669"/>
    <property type="project" value="UniProtKB-UniRule"/>
</dbReference>
<dbReference type="InterPro" id="IPR002421">
    <property type="entry name" value="5-3_exonuclease"/>
</dbReference>
<dbReference type="SUPFAM" id="SSF88723">
    <property type="entry name" value="PIN domain-like"/>
    <property type="match status" value="1"/>
</dbReference>
<dbReference type="InterPro" id="IPR036279">
    <property type="entry name" value="5-3_exonuclease_C_sf"/>
</dbReference>
<dbReference type="Gene3D" id="3.40.50.1010">
    <property type="entry name" value="5'-nuclease"/>
    <property type="match status" value="1"/>
</dbReference>
<dbReference type="FunFam" id="3.30.420.10:FF:000026">
    <property type="entry name" value="DNA polymerase I"/>
    <property type="match status" value="1"/>
</dbReference>
<dbReference type="Pfam" id="PF02739">
    <property type="entry name" value="5_3_exonuc_N"/>
    <property type="match status" value="1"/>
</dbReference>
<comment type="caution">
    <text evidence="23">The sequence shown here is derived from an EMBL/GenBank/DDBJ whole genome shotgun (WGS) entry which is preliminary data.</text>
</comment>
<gene>
    <name evidence="17" type="primary">polA</name>
    <name evidence="23" type="ORF">J2T55_002256</name>
</gene>
<keyword evidence="7 17" id="KW-0235">DNA replication</keyword>
<dbReference type="CDD" id="cd09898">
    <property type="entry name" value="H3TH_53EXO"/>
    <property type="match status" value="1"/>
</dbReference>
<evidence type="ECO:0000256" key="15">
    <source>
        <dbReference type="ARBA" id="ARBA00049244"/>
    </source>
</evidence>
<organism evidence="23 24">
    <name type="scientific">Methylohalomonas lacus</name>
    <dbReference type="NCBI Taxonomy" id="398773"/>
    <lineage>
        <taxon>Bacteria</taxon>
        <taxon>Pseudomonadati</taxon>
        <taxon>Pseudomonadota</taxon>
        <taxon>Gammaproteobacteria</taxon>
        <taxon>Methylohalomonadales</taxon>
        <taxon>Methylohalomonadaceae</taxon>
        <taxon>Methylohalomonas</taxon>
    </lineage>
</organism>
<dbReference type="FunFam" id="1.10.150.20:FF:000002">
    <property type="entry name" value="DNA polymerase I"/>
    <property type="match status" value="1"/>
</dbReference>
<keyword evidence="10 17" id="KW-0378">Hydrolase</keyword>
<keyword evidence="14 17" id="KW-0234">DNA repair</keyword>
<dbReference type="GO" id="GO:0006302">
    <property type="term" value="P:double-strand break repair"/>
    <property type="evidence" value="ECO:0007669"/>
    <property type="project" value="TreeGrafter"/>
</dbReference>
<evidence type="ECO:0000259" key="20">
    <source>
        <dbReference type="SMART" id="SM00474"/>
    </source>
</evidence>
<dbReference type="EMBL" id="JANUCT010000017">
    <property type="protein sequence ID" value="MCS3904221.1"/>
    <property type="molecule type" value="Genomic_DNA"/>
</dbReference>
<dbReference type="Pfam" id="PF01612">
    <property type="entry name" value="DNA_pol_A_exo1"/>
    <property type="match status" value="1"/>
</dbReference>
<dbReference type="InterPro" id="IPR020046">
    <property type="entry name" value="5-3_exonucl_a-hlix_arch_N"/>
</dbReference>
<dbReference type="PANTHER" id="PTHR10133">
    <property type="entry name" value="DNA POLYMERASE I"/>
    <property type="match status" value="1"/>
</dbReference>
<evidence type="ECO:0000259" key="22">
    <source>
        <dbReference type="SMART" id="SM00482"/>
    </source>
</evidence>
<dbReference type="SUPFAM" id="SSF53098">
    <property type="entry name" value="Ribonuclease H-like"/>
    <property type="match status" value="1"/>
</dbReference>
<dbReference type="InterPro" id="IPR029060">
    <property type="entry name" value="PIN-like_dom_sf"/>
</dbReference>
<evidence type="ECO:0000256" key="16">
    <source>
        <dbReference type="NCBIfam" id="TIGR00593"/>
    </source>
</evidence>